<keyword evidence="6" id="KW-1185">Reference proteome</keyword>
<keyword evidence="3" id="KW-0862">Zinc</keyword>
<evidence type="ECO:0000313" key="5">
    <source>
        <dbReference type="EMBL" id="KOB73946.1"/>
    </source>
</evidence>
<proteinExistence type="predicted"/>
<sequence length="90" mass="10659">MHEGKKFTKHYTKQDKVRWRCGHYYAGCKAFILLFNNEIGYWYTRHSVCASKVKWLCADSRVMTCRALVVTIGRTVIHQHNRHNHPPTLN</sequence>
<name>A0A0L7LFG3_OPEBR</name>
<dbReference type="Pfam" id="PF04500">
    <property type="entry name" value="FLYWCH"/>
    <property type="match status" value="1"/>
</dbReference>
<reference evidence="5 6" key="1">
    <citation type="journal article" date="2015" name="Genome Biol. Evol.">
        <title>The genome of winter moth (Operophtera brumata) provides a genomic perspective on sexual dimorphism and phenology.</title>
        <authorList>
            <person name="Derks M.F."/>
            <person name="Smit S."/>
            <person name="Salis L."/>
            <person name="Schijlen E."/>
            <person name="Bossers A."/>
            <person name="Mateman C."/>
            <person name="Pijl A.S."/>
            <person name="de Ridder D."/>
            <person name="Groenen M.A."/>
            <person name="Visser M.E."/>
            <person name="Megens H.J."/>
        </authorList>
    </citation>
    <scope>NUCLEOTIDE SEQUENCE [LARGE SCALE GENOMIC DNA]</scope>
    <source>
        <strain evidence="5">WM2013NL</strain>
        <tissue evidence="5">Head and thorax</tissue>
    </source>
</reference>
<evidence type="ECO:0000256" key="1">
    <source>
        <dbReference type="ARBA" id="ARBA00022723"/>
    </source>
</evidence>
<evidence type="ECO:0000256" key="3">
    <source>
        <dbReference type="ARBA" id="ARBA00022833"/>
    </source>
</evidence>
<dbReference type="Gene3D" id="2.20.25.240">
    <property type="match status" value="1"/>
</dbReference>
<evidence type="ECO:0000256" key="2">
    <source>
        <dbReference type="ARBA" id="ARBA00022771"/>
    </source>
</evidence>
<feature type="non-terminal residue" evidence="5">
    <location>
        <position position="1"/>
    </location>
</feature>
<dbReference type="STRING" id="104452.A0A0L7LFG3"/>
<comment type="caution">
    <text evidence="5">The sequence shown here is derived from an EMBL/GenBank/DDBJ whole genome shotgun (WGS) entry which is preliminary data.</text>
</comment>
<accession>A0A0L7LFG3</accession>
<dbReference type="AlphaFoldDB" id="A0A0L7LFG3"/>
<protein>
    <submittedName>
        <fullName evidence="5">Modifier of mdg4</fullName>
    </submittedName>
</protein>
<dbReference type="EMBL" id="JTDY01001408">
    <property type="protein sequence ID" value="KOB73946.1"/>
    <property type="molecule type" value="Genomic_DNA"/>
</dbReference>
<feature type="domain" description="FLYWCH-type" evidence="4">
    <location>
        <begin position="40"/>
        <end position="85"/>
    </location>
</feature>
<dbReference type="Proteomes" id="UP000037510">
    <property type="component" value="Unassembled WGS sequence"/>
</dbReference>
<evidence type="ECO:0000259" key="4">
    <source>
        <dbReference type="Pfam" id="PF04500"/>
    </source>
</evidence>
<keyword evidence="2" id="KW-0863">Zinc-finger</keyword>
<organism evidence="5 6">
    <name type="scientific">Operophtera brumata</name>
    <name type="common">Winter moth</name>
    <name type="synonym">Phalaena brumata</name>
    <dbReference type="NCBI Taxonomy" id="104452"/>
    <lineage>
        <taxon>Eukaryota</taxon>
        <taxon>Metazoa</taxon>
        <taxon>Ecdysozoa</taxon>
        <taxon>Arthropoda</taxon>
        <taxon>Hexapoda</taxon>
        <taxon>Insecta</taxon>
        <taxon>Pterygota</taxon>
        <taxon>Neoptera</taxon>
        <taxon>Endopterygota</taxon>
        <taxon>Lepidoptera</taxon>
        <taxon>Glossata</taxon>
        <taxon>Ditrysia</taxon>
        <taxon>Geometroidea</taxon>
        <taxon>Geometridae</taxon>
        <taxon>Larentiinae</taxon>
        <taxon>Operophtera</taxon>
    </lineage>
</organism>
<gene>
    <name evidence="5" type="ORF">OBRU01_09861</name>
</gene>
<feature type="non-terminal residue" evidence="5">
    <location>
        <position position="90"/>
    </location>
</feature>
<keyword evidence="1" id="KW-0479">Metal-binding</keyword>
<evidence type="ECO:0000313" key="6">
    <source>
        <dbReference type="Proteomes" id="UP000037510"/>
    </source>
</evidence>
<dbReference type="GO" id="GO:0008270">
    <property type="term" value="F:zinc ion binding"/>
    <property type="evidence" value="ECO:0007669"/>
    <property type="project" value="UniProtKB-KW"/>
</dbReference>
<dbReference type="InterPro" id="IPR007588">
    <property type="entry name" value="Znf_FLYWCH"/>
</dbReference>